<dbReference type="Gene3D" id="2.60.40.1890">
    <property type="entry name" value="PCu(A)C copper chaperone"/>
    <property type="match status" value="1"/>
</dbReference>
<sequence length="162" mass="17251">MRLPPKTLVPALALSALASAALAHGYQAGNLGIQHPWSRETAPGQAVGGGFMTITNKSQSDDRLVSGTSPVAAEVQLHTMTMDGGVMRMRQVEGGIAVPARGTLELKPGSYHIMFMGLKRQLRQGERFPVTLRFQRAGRVTVQFAVQPVTSTGPIENGHAGH</sequence>
<keyword evidence="1" id="KW-0732">Signal</keyword>
<comment type="caution">
    <text evidence="2">The sequence shown here is derived from an EMBL/GenBank/DDBJ whole genome shotgun (WGS) entry which is preliminary data.</text>
</comment>
<evidence type="ECO:0000313" key="3">
    <source>
        <dbReference type="Proteomes" id="UP000583556"/>
    </source>
</evidence>
<dbReference type="InterPro" id="IPR007410">
    <property type="entry name" value="LpqE-like"/>
</dbReference>
<dbReference type="EMBL" id="JABBGM010000003">
    <property type="protein sequence ID" value="NML94001.1"/>
    <property type="molecule type" value="Genomic_DNA"/>
</dbReference>
<keyword evidence="3" id="KW-1185">Reference proteome</keyword>
<proteinExistence type="predicted"/>
<organism evidence="2 3">
    <name type="scientific">Novosphingobium olei</name>
    <dbReference type="NCBI Taxonomy" id="2728851"/>
    <lineage>
        <taxon>Bacteria</taxon>
        <taxon>Pseudomonadati</taxon>
        <taxon>Pseudomonadota</taxon>
        <taxon>Alphaproteobacteria</taxon>
        <taxon>Sphingomonadales</taxon>
        <taxon>Sphingomonadaceae</taxon>
        <taxon>Novosphingobium</taxon>
    </lineage>
</organism>
<dbReference type="PANTHER" id="PTHR36302:SF1">
    <property type="entry name" value="COPPER CHAPERONE PCU(A)C"/>
    <property type="match status" value="1"/>
</dbReference>
<protein>
    <submittedName>
        <fullName evidence="2">Copper chaperone PCu(A)C</fullName>
    </submittedName>
</protein>
<dbReference type="PANTHER" id="PTHR36302">
    <property type="entry name" value="BLR7088 PROTEIN"/>
    <property type="match status" value="1"/>
</dbReference>
<gene>
    <name evidence="2" type="ORF">HHL27_10020</name>
</gene>
<evidence type="ECO:0000313" key="2">
    <source>
        <dbReference type="EMBL" id="NML94001.1"/>
    </source>
</evidence>
<accession>A0A7Y0BP07</accession>
<dbReference type="Proteomes" id="UP000583556">
    <property type="component" value="Unassembled WGS sequence"/>
</dbReference>
<feature type="chain" id="PRO_5030578181" evidence="1">
    <location>
        <begin position="24"/>
        <end position="162"/>
    </location>
</feature>
<evidence type="ECO:0000256" key="1">
    <source>
        <dbReference type="SAM" id="SignalP"/>
    </source>
</evidence>
<dbReference type="SUPFAM" id="SSF110087">
    <property type="entry name" value="DR1885-like metal-binding protein"/>
    <property type="match status" value="1"/>
</dbReference>
<dbReference type="Pfam" id="PF04314">
    <property type="entry name" value="PCuAC"/>
    <property type="match status" value="1"/>
</dbReference>
<reference evidence="2 3" key="1">
    <citation type="submission" date="2020-04" db="EMBL/GenBank/DDBJ databases">
        <title>Novosphingobium sp. TW-4 isolated from soil.</title>
        <authorList>
            <person name="Dahal R.H."/>
            <person name="Chaudhary D.K."/>
        </authorList>
    </citation>
    <scope>NUCLEOTIDE SEQUENCE [LARGE SCALE GENOMIC DNA]</scope>
    <source>
        <strain evidence="2 3">TW-4</strain>
    </source>
</reference>
<dbReference type="InterPro" id="IPR058248">
    <property type="entry name" value="Lxx211020-like"/>
</dbReference>
<dbReference type="InterPro" id="IPR036182">
    <property type="entry name" value="PCuAC_sf"/>
</dbReference>
<feature type="signal peptide" evidence="1">
    <location>
        <begin position="1"/>
        <end position="23"/>
    </location>
</feature>
<dbReference type="AlphaFoldDB" id="A0A7Y0BP07"/>
<name>A0A7Y0BP07_9SPHN</name>